<dbReference type="EMBL" id="JADGKB010000054">
    <property type="protein sequence ID" value="KAJ3256211.1"/>
    <property type="molecule type" value="Genomic_DNA"/>
</dbReference>
<dbReference type="AlphaFoldDB" id="A0AAD5UF85"/>
<protein>
    <submittedName>
        <fullName evidence="1">Uncharacterized protein</fullName>
    </submittedName>
</protein>
<reference evidence="1" key="1">
    <citation type="submission" date="2020-05" db="EMBL/GenBank/DDBJ databases">
        <title>Phylogenomic resolution of chytrid fungi.</title>
        <authorList>
            <person name="Stajich J.E."/>
            <person name="Amses K."/>
            <person name="Simmons R."/>
            <person name="Seto K."/>
            <person name="Myers J."/>
            <person name="Bonds A."/>
            <person name="Quandt C.A."/>
            <person name="Barry K."/>
            <person name="Liu P."/>
            <person name="Grigoriev I."/>
            <person name="Longcore J.E."/>
            <person name="James T.Y."/>
        </authorList>
    </citation>
    <scope>NUCLEOTIDE SEQUENCE</scope>
    <source>
        <strain evidence="1">PLAUS21</strain>
    </source>
</reference>
<keyword evidence="2" id="KW-1185">Reference proteome</keyword>
<proteinExistence type="predicted"/>
<comment type="caution">
    <text evidence="1">The sequence shown here is derived from an EMBL/GenBank/DDBJ whole genome shotgun (WGS) entry which is preliminary data.</text>
</comment>
<evidence type="ECO:0000313" key="2">
    <source>
        <dbReference type="Proteomes" id="UP001210925"/>
    </source>
</evidence>
<dbReference type="Proteomes" id="UP001210925">
    <property type="component" value="Unassembled WGS sequence"/>
</dbReference>
<organism evidence="1 2">
    <name type="scientific">Boothiomyces macroporosus</name>
    <dbReference type="NCBI Taxonomy" id="261099"/>
    <lineage>
        <taxon>Eukaryota</taxon>
        <taxon>Fungi</taxon>
        <taxon>Fungi incertae sedis</taxon>
        <taxon>Chytridiomycota</taxon>
        <taxon>Chytridiomycota incertae sedis</taxon>
        <taxon>Chytridiomycetes</taxon>
        <taxon>Rhizophydiales</taxon>
        <taxon>Terramycetaceae</taxon>
        <taxon>Boothiomyces</taxon>
    </lineage>
</organism>
<name>A0AAD5UF85_9FUNG</name>
<accession>A0AAD5UF85</accession>
<sequence length="502" mass="58160">MNLINEIYSLNTADLIAACKFSNPMMNSFQRLAKKSPAAVYNHLTQFKLNHTKHDHYTTLVLFDWLIYLQLFWDLLIKDLTGSRKEKHRALTVIEYCLGLSISRDYIPFYGQLDPAFEQRVTDHVLNIINNDGILDGNMQHTKITLMSLNIASFIVRKNGATERMVALLTALEPYAVNNYSLIFINGAKDLTFDEQVLDIICQSFSKKLSITEFINELIEINDFYHVFKMCALIANSNMEEIDFSLAIQGITMIVFSLRILDKLEDHAQIYIVSHLIVFIVKKRKVLEEWIVDMMLQSMNSGIALMWLAVDYPIIFQKIKRLNESRIVEWVVKEVVKESSPTLVHKLAFDLMLYCDRVDLLPVFQLAKPEILDLLLNADSPHIDSIVVRLLNDKDCLLYMFEILNSLSSQHQSFDESFDEMQNADCKELNLMANFAKQNSKRLSLEIIFEILDYSYRNAESLLVLKGLCSILSFLTWNQWKFILPVVQESLQSQERYISLTQ</sequence>
<gene>
    <name evidence="1" type="ORF">HK103_005670</name>
</gene>
<evidence type="ECO:0000313" key="1">
    <source>
        <dbReference type="EMBL" id="KAJ3256211.1"/>
    </source>
</evidence>